<evidence type="ECO:0000256" key="2">
    <source>
        <dbReference type="SAM" id="Phobius"/>
    </source>
</evidence>
<evidence type="ECO:0000259" key="4">
    <source>
        <dbReference type="Pfam" id="PF09990"/>
    </source>
</evidence>
<gene>
    <name evidence="5" type="ORF">SAMN05192570_2832</name>
</gene>
<keyword evidence="2" id="KW-1133">Transmembrane helix</keyword>
<feature type="chain" id="PRO_5011636528" evidence="3">
    <location>
        <begin position="25"/>
        <end position="211"/>
    </location>
</feature>
<evidence type="ECO:0000256" key="1">
    <source>
        <dbReference type="SAM" id="MobiDB-lite"/>
    </source>
</evidence>
<reference evidence="6" key="1">
    <citation type="submission" date="2016-10" db="EMBL/GenBank/DDBJ databases">
        <authorList>
            <person name="Varghese N."/>
            <person name="Submissions S."/>
        </authorList>
    </citation>
    <scope>NUCLEOTIDE SEQUENCE [LARGE SCALE GENOMIC DNA]</scope>
    <source>
        <strain evidence="6">CGMCC 1.10683</strain>
    </source>
</reference>
<organism evidence="5 6">
    <name type="scientific">Brevundimonas viscosa</name>
    <dbReference type="NCBI Taxonomy" id="871741"/>
    <lineage>
        <taxon>Bacteria</taxon>
        <taxon>Pseudomonadati</taxon>
        <taxon>Pseudomonadota</taxon>
        <taxon>Alphaproteobacteria</taxon>
        <taxon>Caulobacterales</taxon>
        <taxon>Caulobacteraceae</taxon>
        <taxon>Brevundimonas</taxon>
    </lineage>
</organism>
<dbReference type="InterPro" id="IPR019251">
    <property type="entry name" value="DUF2231_TM"/>
</dbReference>
<dbReference type="STRING" id="871741.SAMN05192570_2832"/>
<dbReference type="EMBL" id="FOZV01000007">
    <property type="protein sequence ID" value="SFS82691.1"/>
    <property type="molecule type" value="Genomic_DNA"/>
</dbReference>
<dbReference type="Proteomes" id="UP000198788">
    <property type="component" value="Unassembled WGS sequence"/>
</dbReference>
<dbReference type="Pfam" id="PF09990">
    <property type="entry name" value="DUF2231"/>
    <property type="match status" value="1"/>
</dbReference>
<proteinExistence type="predicted"/>
<name>A0A1I6T0B4_9CAUL</name>
<keyword evidence="6" id="KW-1185">Reference proteome</keyword>
<dbReference type="RefSeq" id="WP_245777267.1">
    <property type="nucleotide sequence ID" value="NZ_FOZV01000007.1"/>
</dbReference>
<sequence length="211" mass="22339">MMLSRWIPAVLAIGTLFVTAPSWAHEDHKKAPPPTAAAAQPGAPAAMDHAAMDHTATEAAAEPKPMPQRLVRWLGRWHPAVVHFPIALFLVAAVLEAAAAWGRRAWLTDGTRVLIALAALSAIGAAALGWLAMGLPGPVEDATHTLHRWLGTGIAALGLLAWWAKERSMRRQSGRAARGLYAAALAAVTLAVLLNAWLGGALTHGVNHLRF</sequence>
<feature type="transmembrane region" description="Helical" evidence="2">
    <location>
        <begin position="113"/>
        <end position="133"/>
    </location>
</feature>
<evidence type="ECO:0000313" key="5">
    <source>
        <dbReference type="EMBL" id="SFS82691.1"/>
    </source>
</evidence>
<accession>A0A1I6T0B4</accession>
<keyword evidence="2" id="KW-0472">Membrane</keyword>
<keyword evidence="3" id="KW-0732">Signal</keyword>
<feature type="transmembrane region" description="Helical" evidence="2">
    <location>
        <begin position="145"/>
        <end position="164"/>
    </location>
</feature>
<feature type="transmembrane region" description="Helical" evidence="2">
    <location>
        <begin position="80"/>
        <end position="101"/>
    </location>
</feature>
<evidence type="ECO:0000256" key="3">
    <source>
        <dbReference type="SAM" id="SignalP"/>
    </source>
</evidence>
<evidence type="ECO:0000313" key="6">
    <source>
        <dbReference type="Proteomes" id="UP000198788"/>
    </source>
</evidence>
<feature type="compositionally biased region" description="Low complexity" evidence="1">
    <location>
        <begin position="36"/>
        <end position="49"/>
    </location>
</feature>
<feature type="signal peptide" evidence="3">
    <location>
        <begin position="1"/>
        <end position="24"/>
    </location>
</feature>
<feature type="transmembrane region" description="Helical" evidence="2">
    <location>
        <begin position="176"/>
        <end position="198"/>
    </location>
</feature>
<dbReference type="AlphaFoldDB" id="A0A1I6T0B4"/>
<feature type="domain" description="DUF2231" evidence="4">
    <location>
        <begin position="78"/>
        <end position="203"/>
    </location>
</feature>
<keyword evidence="2" id="KW-0812">Transmembrane</keyword>
<feature type="region of interest" description="Disordered" evidence="1">
    <location>
        <begin position="27"/>
        <end position="63"/>
    </location>
</feature>
<protein>
    <submittedName>
        <fullName evidence="5">Uncharacterized membrane protein</fullName>
    </submittedName>
</protein>